<dbReference type="Gene3D" id="3.30.365.10">
    <property type="entry name" value="Aldehyde oxidase/xanthine dehydrogenase, molybdopterin binding domain"/>
    <property type="match status" value="4"/>
</dbReference>
<dbReference type="OrthoDB" id="9759099at2"/>
<protein>
    <submittedName>
        <fullName evidence="4">Putative oxidoreductase molybdopterin-binding subunit</fullName>
    </submittedName>
</protein>
<evidence type="ECO:0000256" key="2">
    <source>
        <dbReference type="ARBA" id="ARBA00023002"/>
    </source>
</evidence>
<dbReference type="InterPro" id="IPR016208">
    <property type="entry name" value="Ald_Oxase/xanthine_DH-like"/>
</dbReference>
<keyword evidence="1" id="KW-0500">Molybdenum</keyword>
<dbReference type="Pfam" id="PF01315">
    <property type="entry name" value="Ald_Xan_dh_C"/>
    <property type="match status" value="1"/>
</dbReference>
<dbReference type="GO" id="GO:0016491">
    <property type="term" value="F:oxidoreductase activity"/>
    <property type="evidence" value="ECO:0007669"/>
    <property type="project" value="UniProtKB-KW"/>
</dbReference>
<accession>A0A023DK20</accession>
<dbReference type="EMBL" id="BAWO01000066">
    <property type="protein sequence ID" value="GAJ41366.1"/>
    <property type="molecule type" value="Genomic_DNA"/>
</dbReference>
<dbReference type="PANTHER" id="PTHR11908:SF132">
    <property type="entry name" value="ALDEHYDE OXIDASE 1-RELATED"/>
    <property type="match status" value="1"/>
</dbReference>
<evidence type="ECO:0000313" key="4">
    <source>
        <dbReference type="EMBL" id="GAJ41366.1"/>
    </source>
</evidence>
<keyword evidence="5" id="KW-1185">Reference proteome</keyword>
<name>A0A023DK20_9BACL</name>
<dbReference type="Pfam" id="PF20256">
    <property type="entry name" value="MoCoBD_2"/>
    <property type="match status" value="1"/>
</dbReference>
<dbReference type="Proteomes" id="UP000023561">
    <property type="component" value="Unassembled WGS sequence"/>
</dbReference>
<dbReference type="RefSeq" id="WP_042411560.1">
    <property type="nucleotide sequence ID" value="NZ_BAWO01000066.1"/>
</dbReference>
<organism evidence="4 5">
    <name type="scientific">Parageobacillus caldoxylosilyticus NBRC 107762</name>
    <dbReference type="NCBI Taxonomy" id="1220594"/>
    <lineage>
        <taxon>Bacteria</taxon>
        <taxon>Bacillati</taxon>
        <taxon>Bacillota</taxon>
        <taxon>Bacilli</taxon>
        <taxon>Bacillales</taxon>
        <taxon>Anoxybacillaceae</taxon>
        <taxon>Saccharococcus</taxon>
    </lineage>
</organism>
<dbReference type="InterPro" id="IPR046867">
    <property type="entry name" value="AldOxase/xan_DH_MoCoBD2"/>
</dbReference>
<proteinExistence type="predicted"/>
<evidence type="ECO:0000256" key="1">
    <source>
        <dbReference type="ARBA" id="ARBA00022505"/>
    </source>
</evidence>
<dbReference type="SUPFAM" id="SSF54665">
    <property type="entry name" value="CO dehydrogenase molybdoprotein N-domain-like"/>
    <property type="match status" value="1"/>
</dbReference>
<dbReference type="AlphaFoldDB" id="A0A023DK20"/>
<evidence type="ECO:0000313" key="5">
    <source>
        <dbReference type="Proteomes" id="UP000023561"/>
    </source>
</evidence>
<dbReference type="SUPFAM" id="SSF56003">
    <property type="entry name" value="Molybdenum cofactor-binding domain"/>
    <property type="match status" value="1"/>
</dbReference>
<dbReference type="InterPro" id="IPR036856">
    <property type="entry name" value="Ald_Oxase/Xan_DH_a/b_sf"/>
</dbReference>
<sequence>MAIGKSVIRKDAWDKVTGRAKYTNDFKEKGMLHAKLVTSPYAHARIRAIDIEKARSLPGVRAIITGEGLPLTGEDLRDRPPIAFDKVRYHGEVVALVVADTLVHAEKAANLVHVVYEPLPAVGKPSEALKEGAPLIHEQLGSYQKNEHTYPEPNTNIAHRTKIRKGNIEQGWAESDVVVETSVAFSPSDHVAIETRCATAEILPDGHIIISASSQSPFMIKRLISTYFGEDVGNIIVHTPLVGGAYGGKAPVQLELLAYLASKAVGGRKVSVWNAREEDMITSPVHIGLEATVKLGATKDGYIKAAEILFLFDGGAYSDKAIDVSRAAAVDCTGPYHIENVWCDSLCVYTNHPYATPFRGFGHSEQAFAIERAMDLLAEKLGMDKWELRRKNAIRPGHTTPTQVVLNRSNVGDLPACLDRLRELMEWDEWQRIEIDAYTVRAKGISCAWKTSTIDPDASSGVLLTFNPDGSVNVISGVVEIGTGTKTILAQIVAEKLKMDVNDVYVKMDIDTQTTPEHWKTVGSRGTFMAGRAALEAADDAIRQLKAIASCVLRASVEDLEVGYGKVFLRDDPSIYVPVKDIAYGYKYPNGNAIGGQIIGRGNYILRHLTPLNKETGAGKPGPEWTVGAEGVEIEFNRRDYTYKILKAFAVIDIGKVLNPKAALGQAMGAMSMGLSFASRETFLFDRYERVLNPQLRTYRPIRFGEHPEYIVEFIETPQIDAPYGARGAGEHGLIGMPAALANALSLAAEVPLNELPLIPELIWRKKKGDSHDSI</sequence>
<dbReference type="InterPro" id="IPR008274">
    <property type="entry name" value="AldOxase/xan_DH_MoCoBD1"/>
</dbReference>
<dbReference type="InterPro" id="IPR000674">
    <property type="entry name" value="Ald_Oxase/Xan_DH_a/b"/>
</dbReference>
<reference evidence="4 5" key="1">
    <citation type="submission" date="2014-04" db="EMBL/GenBank/DDBJ databases">
        <title>Whole genome shotgun sequence of Geobacillus caldoxylosilyticus NBRC 107762.</title>
        <authorList>
            <person name="Hosoyama A."/>
            <person name="Hosoyama Y."/>
            <person name="Katano-Makiyama Y."/>
            <person name="Tsuchikane K."/>
            <person name="Ohji S."/>
            <person name="Ichikawa N."/>
            <person name="Yamazoe A."/>
            <person name="Fujita N."/>
        </authorList>
    </citation>
    <scope>NUCLEOTIDE SEQUENCE [LARGE SCALE GENOMIC DNA]</scope>
    <source>
        <strain evidence="4 5">NBRC 107762</strain>
    </source>
</reference>
<dbReference type="SMART" id="SM01008">
    <property type="entry name" value="Ald_Xan_dh_C"/>
    <property type="match status" value="1"/>
</dbReference>
<dbReference type="GO" id="GO:0005506">
    <property type="term" value="F:iron ion binding"/>
    <property type="evidence" value="ECO:0007669"/>
    <property type="project" value="InterPro"/>
</dbReference>
<dbReference type="PANTHER" id="PTHR11908">
    <property type="entry name" value="XANTHINE DEHYDROGENASE"/>
    <property type="match status" value="1"/>
</dbReference>
<dbReference type="Pfam" id="PF02738">
    <property type="entry name" value="MoCoBD_1"/>
    <property type="match status" value="1"/>
</dbReference>
<feature type="domain" description="Aldehyde oxidase/xanthine dehydrogenase a/b hammerhead" evidence="3">
    <location>
        <begin position="17"/>
        <end position="120"/>
    </location>
</feature>
<keyword evidence="2" id="KW-0560">Oxidoreductase</keyword>
<evidence type="ECO:0000259" key="3">
    <source>
        <dbReference type="SMART" id="SM01008"/>
    </source>
</evidence>
<dbReference type="Gene3D" id="3.90.1170.50">
    <property type="entry name" value="Aldehyde oxidase/xanthine dehydrogenase, a/b hammerhead"/>
    <property type="match status" value="1"/>
</dbReference>
<dbReference type="InterPro" id="IPR037165">
    <property type="entry name" value="AldOxase/xan_DH_Mopterin-bd_sf"/>
</dbReference>
<gene>
    <name evidence="4" type="ORF">GCA01S_066_00110</name>
</gene>
<comment type="caution">
    <text evidence="4">The sequence shown here is derived from an EMBL/GenBank/DDBJ whole genome shotgun (WGS) entry which is preliminary data.</text>
</comment>